<evidence type="ECO:0000313" key="2">
    <source>
        <dbReference type="EMBL" id="GGN93676.1"/>
    </source>
</evidence>
<evidence type="ECO:0000313" key="3">
    <source>
        <dbReference type="Proteomes" id="UP000658127"/>
    </source>
</evidence>
<protein>
    <submittedName>
        <fullName evidence="2">Uncharacterized protein</fullName>
    </submittedName>
</protein>
<organism evidence="2 3">
    <name type="scientific">Nocardia rhizosphaerihabitans</name>
    <dbReference type="NCBI Taxonomy" id="1691570"/>
    <lineage>
        <taxon>Bacteria</taxon>
        <taxon>Bacillati</taxon>
        <taxon>Actinomycetota</taxon>
        <taxon>Actinomycetes</taxon>
        <taxon>Mycobacteriales</taxon>
        <taxon>Nocardiaceae</taxon>
        <taxon>Nocardia</taxon>
    </lineage>
</organism>
<keyword evidence="3" id="KW-1185">Reference proteome</keyword>
<dbReference type="Proteomes" id="UP000658127">
    <property type="component" value="Unassembled WGS sequence"/>
</dbReference>
<accession>A0ABQ2KUK2</accession>
<dbReference type="EMBL" id="BMNE01000007">
    <property type="protein sequence ID" value="GGN93676.1"/>
    <property type="molecule type" value="Genomic_DNA"/>
</dbReference>
<proteinExistence type="predicted"/>
<name>A0ABQ2KUK2_9NOCA</name>
<dbReference type="PROSITE" id="PS00061">
    <property type="entry name" value="ADH_SHORT"/>
    <property type="match status" value="1"/>
</dbReference>
<dbReference type="Gene3D" id="3.40.50.720">
    <property type="entry name" value="NAD(P)-binding Rossmann-like Domain"/>
    <property type="match status" value="1"/>
</dbReference>
<sequence length="91" mass="9169">MDASPAGLYGNAGQGNYSAGKAGILGLAKAVAKEWGRCACRSRITSPVKCSRAVAVWSADTHIPSIDGLSAAGGDASSRRPFGLSSLRGFG</sequence>
<gene>
    <name evidence="2" type="ORF">GCM10011610_55830</name>
</gene>
<dbReference type="InterPro" id="IPR036291">
    <property type="entry name" value="NAD(P)-bd_dom_sf"/>
</dbReference>
<dbReference type="InterPro" id="IPR020904">
    <property type="entry name" value="Sc_DH/Rdtase_CS"/>
</dbReference>
<feature type="region of interest" description="Disordered" evidence="1">
    <location>
        <begin position="67"/>
        <end position="91"/>
    </location>
</feature>
<reference evidence="3" key="1">
    <citation type="journal article" date="2019" name="Int. J. Syst. Evol. Microbiol.">
        <title>The Global Catalogue of Microorganisms (GCM) 10K type strain sequencing project: providing services to taxonomists for standard genome sequencing and annotation.</title>
        <authorList>
            <consortium name="The Broad Institute Genomics Platform"/>
            <consortium name="The Broad Institute Genome Sequencing Center for Infectious Disease"/>
            <person name="Wu L."/>
            <person name="Ma J."/>
        </authorList>
    </citation>
    <scope>NUCLEOTIDE SEQUENCE [LARGE SCALE GENOMIC DNA]</scope>
    <source>
        <strain evidence="3">CGMCC 4.7329</strain>
    </source>
</reference>
<comment type="caution">
    <text evidence="2">The sequence shown here is derived from an EMBL/GenBank/DDBJ whole genome shotgun (WGS) entry which is preliminary data.</text>
</comment>
<evidence type="ECO:0000256" key="1">
    <source>
        <dbReference type="SAM" id="MobiDB-lite"/>
    </source>
</evidence>
<dbReference type="SUPFAM" id="SSF51735">
    <property type="entry name" value="NAD(P)-binding Rossmann-fold domains"/>
    <property type="match status" value="1"/>
</dbReference>